<feature type="transmembrane region" description="Helical" evidence="1">
    <location>
        <begin position="59"/>
        <end position="79"/>
    </location>
</feature>
<dbReference type="AlphaFoldDB" id="W0I3V1"/>
<dbReference type="PANTHER" id="PTHR30354">
    <property type="entry name" value="GNT FAMILY GLUCONATE TRANSPORTER"/>
    <property type="match status" value="1"/>
</dbReference>
<dbReference type="GO" id="GO:0005886">
    <property type="term" value="C:plasma membrane"/>
    <property type="evidence" value="ECO:0007669"/>
    <property type="project" value="TreeGrafter"/>
</dbReference>
<keyword evidence="1" id="KW-0812">Transmembrane</keyword>
<feature type="transmembrane region" description="Helical" evidence="1">
    <location>
        <begin position="231"/>
        <end position="251"/>
    </location>
</feature>
<feature type="transmembrane region" description="Helical" evidence="1">
    <location>
        <begin position="29"/>
        <end position="47"/>
    </location>
</feature>
<feature type="transmembrane region" description="Helical" evidence="1">
    <location>
        <begin position="263"/>
        <end position="284"/>
    </location>
</feature>
<accession>W0I3V1</accession>
<feature type="transmembrane region" description="Helical" evidence="1">
    <location>
        <begin position="6"/>
        <end position="22"/>
    </location>
</feature>
<keyword evidence="1" id="KW-1133">Transmembrane helix</keyword>
<feature type="transmembrane region" description="Helical" evidence="1">
    <location>
        <begin position="178"/>
        <end position="201"/>
    </location>
</feature>
<sequence>MSPLLSLFWVLVGIAILVVLNLKYKLHNIFSLLIAGIFVAIMEQIPIDKVIGVVQEGLGSIMGHLALIIIFGAIIGKFMTESGASQQIADTVIRRCGTRFLSVGLMFIGVIFGIAMFYEVAFLIAMPLVLNIAKKADIPYMKLVVPTVVGATMGHSLFPPQPGPVALITAFHADIVQVYLYGILVIIPALFCAGVLLPRLLPGIKAIPLNSLMKPVEEKASQDLPSFGASILVPLIPAVLMIASSLIKTLMGKQSEAAKICDFLGSAEISMLLATLVAIGLLGVRRGMTSEGITHCVTDAIAKIANVLFVISAGGILKQVIIDSGVGDSIVHVVGSASLSPFIVAWVITAIIRILTGQGAVAAITSAGIVAPMIGAFNLNPALMCLAVACGSNTITLMYDGGFLLFKETFGISMKDTFKTWGLLELINSVVGLLMVLAINALIA</sequence>
<gene>
    <name evidence="2" type="primary">gntP</name>
    <name evidence="2" type="ORF">Sant_P0099</name>
</gene>
<evidence type="ECO:0000313" key="2">
    <source>
        <dbReference type="EMBL" id="AHF79145.1"/>
    </source>
</evidence>
<geneLocation type="plasmid" evidence="2 3">
    <name>pHS1</name>
</geneLocation>
<dbReference type="PIRSF" id="PIRSF002746">
    <property type="entry name" value="Gluconate_transporter"/>
    <property type="match status" value="1"/>
</dbReference>
<dbReference type="Proteomes" id="UP000019028">
    <property type="component" value="Plasmid pHS1"/>
</dbReference>
<feature type="transmembrane region" description="Helical" evidence="1">
    <location>
        <begin position="426"/>
        <end position="443"/>
    </location>
</feature>
<dbReference type="PANTHER" id="PTHR30354:SF20">
    <property type="entry name" value="HIGH-AFFINITY GLUCONATE TRANSPORTER"/>
    <property type="match status" value="1"/>
</dbReference>
<evidence type="ECO:0000313" key="3">
    <source>
        <dbReference type="Proteomes" id="UP000019028"/>
    </source>
</evidence>
<organism evidence="2 3">
    <name type="scientific">Sodalis praecaptivus</name>
    <dbReference type="NCBI Taxonomy" id="1239307"/>
    <lineage>
        <taxon>Bacteria</taxon>
        <taxon>Pseudomonadati</taxon>
        <taxon>Pseudomonadota</taxon>
        <taxon>Gammaproteobacteria</taxon>
        <taxon>Enterobacterales</taxon>
        <taxon>Bruguierivoracaceae</taxon>
        <taxon>Sodalis</taxon>
    </lineage>
</organism>
<dbReference type="Pfam" id="PF02447">
    <property type="entry name" value="GntP_permease"/>
    <property type="match status" value="1"/>
</dbReference>
<dbReference type="OrthoDB" id="9787129at2"/>
<feature type="transmembrane region" description="Helical" evidence="1">
    <location>
        <begin position="304"/>
        <end position="321"/>
    </location>
</feature>
<dbReference type="InterPro" id="IPR003474">
    <property type="entry name" value="Glcn_transporter"/>
</dbReference>
<dbReference type="EMBL" id="CP006570">
    <property type="protein sequence ID" value="AHF79145.1"/>
    <property type="molecule type" value="Genomic_DNA"/>
</dbReference>
<feature type="transmembrane region" description="Helical" evidence="1">
    <location>
        <begin position="386"/>
        <end position="406"/>
    </location>
</feature>
<name>W0I3V1_9GAMM</name>
<reference evidence="2 3" key="1">
    <citation type="journal article" date="2014" name="Genome Biol. Evol.">
        <title>Genome degeneration and adaptation in a nascent stage of symbiosis.</title>
        <authorList>
            <person name="Oakeson K.F."/>
            <person name="Gil R."/>
            <person name="Clayton A.L."/>
            <person name="Dunn D.M."/>
            <person name="von Niederhausern A.C."/>
            <person name="Hamil C."/>
            <person name="Aoyagi A."/>
            <person name="Duval B."/>
            <person name="Baca A."/>
            <person name="Silva F.J."/>
            <person name="Vallier A."/>
            <person name="Jackson D.G."/>
            <person name="Latorre A."/>
            <person name="Weiss R.B."/>
            <person name="Heddi A."/>
            <person name="Moya A."/>
            <person name="Dale C."/>
        </authorList>
    </citation>
    <scope>NUCLEOTIDE SEQUENCE [LARGE SCALE GENOMIC DNA]</scope>
    <source>
        <strain evidence="2 3">HS1</strain>
        <plasmid evidence="3">Plasmid pHS1</plasmid>
    </source>
</reference>
<dbReference type="NCBIfam" id="TIGR00791">
    <property type="entry name" value="gntP"/>
    <property type="match status" value="1"/>
</dbReference>
<feature type="transmembrane region" description="Helical" evidence="1">
    <location>
        <begin position="333"/>
        <end position="354"/>
    </location>
</feature>
<dbReference type="PATRIC" id="fig|1239307.3.peg.4626"/>
<feature type="transmembrane region" description="Helical" evidence="1">
    <location>
        <begin position="100"/>
        <end position="126"/>
    </location>
</feature>
<dbReference type="HOGENOM" id="CLU_027949_0_0_6"/>
<keyword evidence="2" id="KW-0614">Plasmid</keyword>
<protein>
    <submittedName>
        <fullName evidence="2">High-affinity gluconate transporter</fullName>
    </submittedName>
</protein>
<dbReference type="RefSeq" id="WP_025424272.1">
    <property type="nucleotide sequence ID" value="NZ_CP006570.1"/>
</dbReference>
<proteinExistence type="predicted"/>
<keyword evidence="3" id="KW-1185">Reference proteome</keyword>
<dbReference type="KEGG" id="sod:Sant_P0099"/>
<evidence type="ECO:0000256" key="1">
    <source>
        <dbReference type="SAM" id="Phobius"/>
    </source>
</evidence>
<dbReference type="GO" id="GO:0015128">
    <property type="term" value="F:gluconate transmembrane transporter activity"/>
    <property type="evidence" value="ECO:0007669"/>
    <property type="project" value="InterPro"/>
</dbReference>
<keyword evidence="1" id="KW-0472">Membrane</keyword>